<gene>
    <name evidence="4" type="ORF">N7E81_05065</name>
</gene>
<feature type="transmembrane region" description="Helical" evidence="2">
    <location>
        <begin position="37"/>
        <end position="64"/>
    </location>
</feature>
<feature type="transmembrane region" description="Helical" evidence="2">
    <location>
        <begin position="12"/>
        <end position="31"/>
    </location>
</feature>
<reference evidence="4" key="1">
    <citation type="submission" date="2022-10" db="EMBL/GenBank/DDBJ databases">
        <title>Comparative genomics and taxonomic characterization of three novel marine species of genus Reichenbachiella exhibiting antioxidant and polysaccharide degradation activities.</title>
        <authorList>
            <person name="Muhammad N."/>
            <person name="Lee Y.-J."/>
            <person name="Ko J."/>
            <person name="Kim S.-G."/>
        </authorList>
    </citation>
    <scope>NUCLEOTIDE SEQUENCE</scope>
    <source>
        <strain evidence="4">Wsw4-B4</strain>
    </source>
</reference>
<keyword evidence="5" id="KW-1185">Reference proteome</keyword>
<proteinExistence type="predicted"/>
<evidence type="ECO:0000313" key="4">
    <source>
        <dbReference type="EMBL" id="UXX80469.1"/>
    </source>
</evidence>
<dbReference type="PANTHER" id="PTHR43156">
    <property type="entry name" value="STAGE II SPORULATION PROTEIN E-RELATED"/>
    <property type="match status" value="1"/>
</dbReference>
<organism evidence="4 5">
    <name type="scientific">Reichenbachiella carrageenanivorans</name>
    <dbReference type="NCBI Taxonomy" id="2979869"/>
    <lineage>
        <taxon>Bacteria</taxon>
        <taxon>Pseudomonadati</taxon>
        <taxon>Bacteroidota</taxon>
        <taxon>Cytophagia</taxon>
        <taxon>Cytophagales</taxon>
        <taxon>Reichenbachiellaceae</taxon>
        <taxon>Reichenbachiella</taxon>
    </lineage>
</organism>
<protein>
    <submittedName>
        <fullName evidence="4">SpoIIE family protein phosphatase</fullName>
    </submittedName>
</protein>
<dbReference type="InterPro" id="IPR029016">
    <property type="entry name" value="GAF-like_dom_sf"/>
</dbReference>
<dbReference type="InterPro" id="IPR052016">
    <property type="entry name" value="Bact_Sigma-Reg"/>
</dbReference>
<dbReference type="SMART" id="SM00331">
    <property type="entry name" value="PP2C_SIG"/>
    <property type="match status" value="1"/>
</dbReference>
<dbReference type="InterPro" id="IPR001932">
    <property type="entry name" value="PPM-type_phosphatase-like_dom"/>
</dbReference>
<dbReference type="SUPFAM" id="SSF55781">
    <property type="entry name" value="GAF domain-like"/>
    <property type="match status" value="1"/>
</dbReference>
<feature type="transmembrane region" description="Helical" evidence="2">
    <location>
        <begin position="174"/>
        <end position="194"/>
    </location>
</feature>
<dbReference type="Proteomes" id="UP001062165">
    <property type="component" value="Chromosome"/>
</dbReference>
<evidence type="ECO:0000259" key="3">
    <source>
        <dbReference type="SMART" id="SM00331"/>
    </source>
</evidence>
<dbReference type="Pfam" id="PF07228">
    <property type="entry name" value="SpoIIE"/>
    <property type="match status" value="1"/>
</dbReference>
<keyword evidence="1" id="KW-0378">Hydrolase</keyword>
<feature type="transmembrane region" description="Helical" evidence="2">
    <location>
        <begin position="243"/>
        <end position="267"/>
    </location>
</feature>
<dbReference type="InterPro" id="IPR036457">
    <property type="entry name" value="PPM-type-like_dom_sf"/>
</dbReference>
<dbReference type="EMBL" id="CP106735">
    <property type="protein sequence ID" value="UXX80469.1"/>
    <property type="molecule type" value="Genomic_DNA"/>
</dbReference>
<feature type="domain" description="PPM-type phosphatase" evidence="3">
    <location>
        <begin position="462"/>
        <end position="683"/>
    </location>
</feature>
<evidence type="ECO:0000313" key="5">
    <source>
        <dbReference type="Proteomes" id="UP001062165"/>
    </source>
</evidence>
<feature type="transmembrane region" description="Helical" evidence="2">
    <location>
        <begin position="76"/>
        <end position="103"/>
    </location>
</feature>
<evidence type="ECO:0000256" key="1">
    <source>
        <dbReference type="ARBA" id="ARBA00022801"/>
    </source>
</evidence>
<feature type="transmembrane region" description="Helical" evidence="2">
    <location>
        <begin position="206"/>
        <end position="223"/>
    </location>
</feature>
<keyword evidence="2" id="KW-0472">Membrane</keyword>
<dbReference type="SUPFAM" id="SSF81606">
    <property type="entry name" value="PP2C-like"/>
    <property type="match status" value="1"/>
</dbReference>
<evidence type="ECO:0000256" key="2">
    <source>
        <dbReference type="SAM" id="Phobius"/>
    </source>
</evidence>
<name>A0ABY6D3I8_9BACT</name>
<keyword evidence="2" id="KW-1133">Transmembrane helix</keyword>
<dbReference type="Gene3D" id="3.60.40.10">
    <property type="entry name" value="PPM-type phosphatase domain"/>
    <property type="match status" value="1"/>
</dbReference>
<accession>A0ABY6D3I8</accession>
<feature type="transmembrane region" description="Helical" evidence="2">
    <location>
        <begin position="147"/>
        <end position="168"/>
    </location>
</feature>
<dbReference type="Gene3D" id="3.30.450.40">
    <property type="match status" value="1"/>
</dbReference>
<dbReference type="PANTHER" id="PTHR43156:SF2">
    <property type="entry name" value="STAGE II SPORULATION PROTEIN E"/>
    <property type="match status" value="1"/>
</dbReference>
<feature type="transmembrane region" description="Helical" evidence="2">
    <location>
        <begin position="115"/>
        <end position="135"/>
    </location>
</feature>
<keyword evidence="2" id="KW-0812">Transmembrane</keyword>
<dbReference type="RefSeq" id="WP_263052199.1">
    <property type="nucleotide sequence ID" value="NZ_CP106735.1"/>
</dbReference>
<sequence>MLSQKGIIRLSVILGIIFWSLFTIVDLMALFSELNGIAFGFPAFVSNALLALFIISLILFYRFNIGQAESVNFVDLLWRVFVSGLIATVVTLSIEFFFTIFASSKVGSNTLVINFLYHINIGLIIAFLVSTFIVWKRLILYQKSKTLLATWQLYEYALFGTLVFDLFSHDYQDPAFLAVYGLLVIIGLALSFNLKWIAYLNFKQKWRSILFVLLVVIYIWYFFKTLMFFSEKVQLGRDLLDSVFILSLITFIVIYCVIALLVILFNLPTTSVFEKKLEEAVNFQRLSQSIPAGESEEKVYEILLDSAVSAVYSEAAWLQISDPIKNVEVTLTHNLDPKLIPDITKAVQNSRFKKILNSEFERNPKSLKISANLKNANYRSILQFPVTVKGEKIGVLALLKEVNDGFNREMIDIIDTFVNQASISVENFRLLNEAITNERYKEELKIANRVQNKLLPERLEPCEAYDIHAFSQAADEVGGDYYDIYQLDEARTALVIGDVSGKGTSAAFHMAQMKGVFQSLVQLDLSPKEFLVHANNALSRCLESTSFITVSFFVIDNNQRKVTFARAGHCPSLYYSAETGKTEYFKNRGLGLGILRNFNFHKYVQVNEFAYQPKDVLVLYTDGITEASNHDKEQFGFDRLQRALTKYAHQSPDAIQQGIIEELYQFCGKESLNDDYTLLIVKFK</sequence>